<dbReference type="InterPro" id="IPR029060">
    <property type="entry name" value="PIN-like_dom_sf"/>
</dbReference>
<sequence>MTKSSEWKQKNLFGMVENGEITCVYSDLTIAELENAPERVRTHFQHLPQSNIELVQITGESFVLADQYINEKVVGRTSYDDCLHIATATLCKVNYLVSWNFKHIVNVFRIRGYNSINVKNGLGLLDIRSPKEIVNYGDKD</sequence>
<dbReference type="Proteomes" id="UP001302349">
    <property type="component" value="Chromosome"/>
</dbReference>
<keyword evidence="2" id="KW-1185">Reference proteome</keyword>
<name>A0ABZ0IY25_9BACT</name>
<proteinExistence type="predicted"/>
<evidence type="ECO:0008006" key="3">
    <source>
        <dbReference type="Google" id="ProtNLM"/>
    </source>
</evidence>
<dbReference type="SUPFAM" id="SSF88723">
    <property type="entry name" value="PIN domain-like"/>
    <property type="match status" value="1"/>
</dbReference>
<protein>
    <recommendedName>
        <fullName evidence="3">PIN domain-containing protein</fullName>
    </recommendedName>
</protein>
<evidence type="ECO:0000313" key="1">
    <source>
        <dbReference type="EMBL" id="WOK08557.1"/>
    </source>
</evidence>
<dbReference type="RefSeq" id="WP_317491194.1">
    <property type="nucleotide sequence ID" value="NZ_CP136051.1"/>
</dbReference>
<accession>A0ABZ0IY25</accession>
<gene>
    <name evidence="1" type="ORF">RT717_07905</name>
</gene>
<evidence type="ECO:0000313" key="2">
    <source>
        <dbReference type="Proteomes" id="UP001302349"/>
    </source>
</evidence>
<organism evidence="1 2">
    <name type="scientific">Imperialibacter roseus</name>
    <dbReference type="NCBI Taxonomy" id="1324217"/>
    <lineage>
        <taxon>Bacteria</taxon>
        <taxon>Pseudomonadati</taxon>
        <taxon>Bacteroidota</taxon>
        <taxon>Cytophagia</taxon>
        <taxon>Cytophagales</taxon>
        <taxon>Flammeovirgaceae</taxon>
        <taxon>Imperialibacter</taxon>
    </lineage>
</organism>
<dbReference type="EMBL" id="CP136051">
    <property type="protein sequence ID" value="WOK08557.1"/>
    <property type="molecule type" value="Genomic_DNA"/>
</dbReference>
<reference evidence="1 2" key="1">
    <citation type="journal article" date="2023" name="Microbiol. Resour. Announc.">
        <title>Complete Genome Sequence of Imperialibacter roseus strain P4T.</title>
        <authorList>
            <person name="Tizabi D.R."/>
            <person name="Bachvaroff T."/>
            <person name="Hill R.T."/>
        </authorList>
    </citation>
    <scope>NUCLEOTIDE SEQUENCE [LARGE SCALE GENOMIC DNA]</scope>
    <source>
        <strain evidence="1 2">P4T</strain>
    </source>
</reference>